<evidence type="ECO:0000256" key="14">
    <source>
        <dbReference type="PIRSR" id="PIRSR603373-1"/>
    </source>
</evidence>
<dbReference type="InterPro" id="IPR011640">
    <property type="entry name" value="Fe2_transport_prot_B_C"/>
</dbReference>
<dbReference type="EMBL" id="AFRZ01000001">
    <property type="protein sequence ID" value="EHP30304.1"/>
    <property type="molecule type" value="Genomic_DNA"/>
</dbReference>
<feature type="binding site" evidence="14">
    <location>
        <begin position="68"/>
        <end position="71"/>
    </location>
    <ligand>
        <name>GTP</name>
        <dbReference type="ChEBI" id="CHEBI:37565"/>
        <label>1</label>
    </ligand>
</feature>
<dbReference type="Pfam" id="PF17910">
    <property type="entry name" value="FeoB_Cyto"/>
    <property type="match status" value="1"/>
</dbReference>
<comment type="caution">
    <text evidence="18">The sequence shown here is derived from an EMBL/GenBank/DDBJ whole genome shotgun (WGS) entry which is preliminary data.</text>
</comment>
<dbReference type="eggNOG" id="COG0370">
    <property type="taxonomic scope" value="Bacteria"/>
</dbReference>
<evidence type="ECO:0000256" key="11">
    <source>
        <dbReference type="ARBA" id="ARBA00023136"/>
    </source>
</evidence>
<keyword evidence="9" id="KW-0406">Ion transport</keyword>
<dbReference type="InterPro" id="IPR030389">
    <property type="entry name" value="G_FEOB_dom"/>
</dbReference>
<comment type="subcellular location">
    <subcellularLocation>
        <location evidence="16">Cell inner membrane</location>
        <topology evidence="16">Multi-pass membrane protein</topology>
    </subcellularLocation>
    <subcellularLocation>
        <location evidence="1">Cell membrane</location>
        <topology evidence="1">Multi-pass membrane protein</topology>
    </subcellularLocation>
</comment>
<comment type="similarity">
    <text evidence="16">Belongs to the TRAFAC class TrmE-Era-EngA-EngB-Septin-like GTPase superfamily. FeoB GTPase (TC 9.A.8) family.</text>
</comment>
<evidence type="ECO:0000313" key="19">
    <source>
        <dbReference type="Proteomes" id="UP000006431"/>
    </source>
</evidence>
<dbReference type="InterPro" id="IPR050860">
    <property type="entry name" value="FeoB_GTPase"/>
</dbReference>
<dbReference type="PATRIC" id="fig|929558.5.peg.1776"/>
<evidence type="ECO:0000256" key="2">
    <source>
        <dbReference type="ARBA" id="ARBA00022448"/>
    </source>
</evidence>
<evidence type="ECO:0000256" key="15">
    <source>
        <dbReference type="PIRSR" id="PIRSR603373-2"/>
    </source>
</evidence>
<feature type="transmembrane region" description="Helical" evidence="16">
    <location>
        <begin position="297"/>
        <end position="316"/>
    </location>
</feature>
<dbReference type="AlphaFoldDB" id="B6BIF0"/>
<evidence type="ECO:0000256" key="1">
    <source>
        <dbReference type="ARBA" id="ARBA00004651"/>
    </source>
</evidence>
<evidence type="ECO:0000256" key="12">
    <source>
        <dbReference type="ARBA" id="ARBA00031200"/>
    </source>
</evidence>
<feature type="binding site" evidence="14">
    <location>
        <begin position="128"/>
        <end position="131"/>
    </location>
    <ligand>
        <name>GTP</name>
        <dbReference type="ChEBI" id="CHEBI:37565"/>
        <label>1</label>
    </ligand>
</feature>
<feature type="domain" description="FeoB-type G" evidence="17">
    <location>
        <begin position="15"/>
        <end position="177"/>
    </location>
</feature>
<evidence type="ECO:0000256" key="13">
    <source>
        <dbReference type="NCBIfam" id="TIGR00437"/>
    </source>
</evidence>
<dbReference type="GO" id="GO:0005886">
    <property type="term" value="C:plasma membrane"/>
    <property type="evidence" value="ECO:0007669"/>
    <property type="project" value="UniProtKB-SubCell"/>
</dbReference>
<dbReference type="Pfam" id="PF02421">
    <property type="entry name" value="FeoB_N"/>
    <property type="match status" value="1"/>
</dbReference>
<dbReference type="STRING" id="929558.SMGD1_1781"/>
<evidence type="ECO:0000256" key="7">
    <source>
        <dbReference type="ARBA" id="ARBA00022989"/>
    </source>
</evidence>
<keyword evidence="7 16" id="KW-1133">Transmembrane helix</keyword>
<evidence type="ECO:0000256" key="4">
    <source>
        <dbReference type="ARBA" id="ARBA00022496"/>
    </source>
</evidence>
<dbReference type="PANTHER" id="PTHR43185:SF1">
    <property type="entry name" value="FE(2+) TRANSPORTER FEOB"/>
    <property type="match status" value="1"/>
</dbReference>
<keyword evidence="3" id="KW-1003">Cell membrane</keyword>
<dbReference type="SUPFAM" id="SSF52540">
    <property type="entry name" value="P-loop containing nucleoside triphosphate hydrolases"/>
    <property type="match status" value="1"/>
</dbReference>
<comment type="function">
    <text evidence="16">Probable transporter of a GTP-driven Fe(2+) uptake system.</text>
</comment>
<feature type="transmembrane region" description="Helical" evidence="16">
    <location>
        <begin position="466"/>
        <end position="486"/>
    </location>
</feature>
<evidence type="ECO:0000256" key="9">
    <source>
        <dbReference type="ARBA" id="ARBA00023065"/>
    </source>
</evidence>
<keyword evidence="19" id="KW-1185">Reference proteome</keyword>
<protein>
    <recommendedName>
        <fullName evidence="12 13">Ferrous iron transport protein B</fullName>
    </recommendedName>
</protein>
<feature type="binding site" evidence="14">
    <location>
        <begin position="22"/>
        <end position="29"/>
    </location>
    <ligand>
        <name>GTP</name>
        <dbReference type="ChEBI" id="CHEBI:37565"/>
        <label>1</label>
    </ligand>
</feature>
<dbReference type="InterPro" id="IPR003373">
    <property type="entry name" value="Fe2_transport_prot-B"/>
</dbReference>
<keyword evidence="5 16" id="KW-0812">Transmembrane</keyword>
<dbReference type="Gene3D" id="1.10.287.1770">
    <property type="match status" value="1"/>
</dbReference>
<keyword evidence="15" id="KW-0460">Magnesium</keyword>
<sequence length="712" mass="79236">MKGIDVKACPVIAKHIKIALVGQPNVGKSMLINSVSNAHLHVGNFSGVTVDKTEVLFDYKDYHFTVVDLPGTYAFTDYTIEERVTHDYLCAESYDLIINVVDSTNLEKNLQLTSELMSMSKSIVIALNMSDEADKEGVSIDAAYMSELLGIPCVKVSAVTKIGIENLLDAVISVREQEKQESKLIFSEPVEEEISTIVNYLSKHKYDAVNSYRNVAINLLKNNKKTYAKLHDDPIWTELQPILIDSSKHVELHHDSDDIKEAFAEEYASFNRGIIAEVFKQDAREEQKTLTERIDNILIHPFFGIPIFLFFMWALFQLTFEIGSIPMDWIDAFFGWFGDTVGATIANDDVRSLIVDGIIAGVGAVILFVPNIIILFIGIALLESTGYMSRVAFLLDGFFHKFGMHGQSFIPLVTGFGCSIPAYMSARILKNDRDRLLTLFIIGFMSCGARLPVYVLFAGAFFSPEMAGNILFVIYIGGAMIGLIAAKILKLTAFKGADEPFVMEMPKYRLPSAKLIWHTVLTKTMMYLKKAGTFIAAASMLIWFLSNYPHNLDLEKEYAAKIEMAVQEDEKKILSNKFAEANLEQSYLGQIGKFSEPIFAPLGFDWKMSVALQTGLAAKEVVVSTLGVLYALGDDVDEENNSLINAISKNISFASAIAFIVVIMIYLPCLAASIVFTREAGGIKYFFYLFAFTSVVAYSLSFIAYNIALMFS</sequence>
<dbReference type="Pfam" id="PF07670">
    <property type="entry name" value="Gate"/>
    <property type="match status" value="2"/>
</dbReference>
<evidence type="ECO:0000256" key="3">
    <source>
        <dbReference type="ARBA" id="ARBA00022475"/>
    </source>
</evidence>
<evidence type="ECO:0000256" key="16">
    <source>
        <dbReference type="RuleBase" id="RU362098"/>
    </source>
</evidence>
<keyword evidence="2 16" id="KW-0813">Transport</keyword>
<proteinExistence type="inferred from homology"/>
<organism evidence="18 19">
    <name type="scientific">Sulfurimonas gotlandica (strain DSM 19862 / JCM 16533 / GD1)</name>
    <dbReference type="NCBI Taxonomy" id="929558"/>
    <lineage>
        <taxon>Bacteria</taxon>
        <taxon>Pseudomonadati</taxon>
        <taxon>Campylobacterota</taxon>
        <taxon>Epsilonproteobacteria</taxon>
        <taxon>Campylobacterales</taxon>
        <taxon>Sulfurimonadaceae</taxon>
        <taxon>Sulfurimonas</taxon>
    </lineage>
</organism>
<feature type="transmembrane region" description="Helical" evidence="16">
    <location>
        <begin position="527"/>
        <end position="546"/>
    </location>
</feature>
<feature type="transmembrane region" description="Helical" evidence="16">
    <location>
        <begin position="358"/>
        <end position="382"/>
    </location>
</feature>
<name>B6BIF0_SULGG</name>
<dbReference type="InterPro" id="IPR011642">
    <property type="entry name" value="Gate_dom"/>
</dbReference>
<dbReference type="HOGENOM" id="CLU_013350_3_0_7"/>
<feature type="transmembrane region" description="Helical" evidence="16">
    <location>
        <begin position="685"/>
        <end position="708"/>
    </location>
</feature>
<keyword evidence="10 14" id="KW-0342">GTP-binding</keyword>
<dbReference type="GO" id="GO:0046872">
    <property type="term" value="F:metal ion binding"/>
    <property type="evidence" value="ECO:0007669"/>
    <property type="project" value="UniProtKB-KW"/>
</dbReference>
<dbReference type="Pfam" id="PF07664">
    <property type="entry name" value="FeoB_C"/>
    <property type="match status" value="1"/>
</dbReference>
<feature type="binding site" evidence="15">
    <location>
        <position position="33"/>
    </location>
    <ligand>
        <name>Mg(2+)</name>
        <dbReference type="ChEBI" id="CHEBI:18420"/>
        <label>2</label>
    </ligand>
</feature>
<dbReference type="Gene3D" id="3.40.50.300">
    <property type="entry name" value="P-loop containing nucleotide triphosphate hydrolases"/>
    <property type="match status" value="1"/>
</dbReference>
<feature type="transmembrane region" description="Helical" evidence="16">
    <location>
        <begin position="651"/>
        <end position="676"/>
    </location>
</feature>
<keyword evidence="15" id="KW-0479">Metal-binding</keyword>
<evidence type="ECO:0000256" key="10">
    <source>
        <dbReference type="ARBA" id="ARBA00023134"/>
    </source>
</evidence>
<evidence type="ECO:0000256" key="6">
    <source>
        <dbReference type="ARBA" id="ARBA00022741"/>
    </source>
</evidence>
<dbReference type="GO" id="GO:0015093">
    <property type="term" value="F:ferrous iron transmembrane transporter activity"/>
    <property type="evidence" value="ECO:0007669"/>
    <property type="project" value="UniProtKB-UniRule"/>
</dbReference>
<dbReference type="Proteomes" id="UP000006431">
    <property type="component" value="Unassembled WGS sequence"/>
</dbReference>
<dbReference type="PANTHER" id="PTHR43185">
    <property type="entry name" value="FERROUS IRON TRANSPORT PROTEIN B"/>
    <property type="match status" value="1"/>
</dbReference>
<feature type="binding site" evidence="15">
    <location>
        <position position="36"/>
    </location>
    <ligand>
        <name>Mg(2+)</name>
        <dbReference type="ChEBI" id="CHEBI:18420"/>
        <label>2</label>
    </ligand>
</feature>
<dbReference type="InterPro" id="IPR027417">
    <property type="entry name" value="P-loop_NTPase"/>
</dbReference>
<dbReference type="NCBIfam" id="TIGR00437">
    <property type="entry name" value="feoB"/>
    <property type="match status" value="1"/>
</dbReference>
<dbReference type="InterPro" id="IPR041069">
    <property type="entry name" value="FeoB_Cyto"/>
</dbReference>
<dbReference type="RefSeq" id="WP_008334962.1">
    <property type="nucleotide sequence ID" value="NZ_AFRZ01000001.1"/>
</dbReference>
<dbReference type="PROSITE" id="PS51711">
    <property type="entry name" value="G_FEOB"/>
    <property type="match status" value="1"/>
</dbReference>
<dbReference type="GO" id="GO:0005525">
    <property type="term" value="F:GTP binding"/>
    <property type="evidence" value="ECO:0007669"/>
    <property type="project" value="UniProtKB-KW"/>
</dbReference>
<accession>H1FVJ1</accession>
<evidence type="ECO:0000256" key="8">
    <source>
        <dbReference type="ARBA" id="ARBA00023004"/>
    </source>
</evidence>
<dbReference type="NCBIfam" id="TIGR00231">
    <property type="entry name" value="small_GTP"/>
    <property type="match status" value="1"/>
</dbReference>
<keyword evidence="4 16" id="KW-0410">Iron transport</keyword>
<keyword evidence="8 16" id="KW-0408">Iron</keyword>
<feature type="transmembrane region" description="Helical" evidence="16">
    <location>
        <begin position="402"/>
        <end position="424"/>
    </location>
</feature>
<dbReference type="CDD" id="cd01879">
    <property type="entry name" value="FeoB"/>
    <property type="match status" value="1"/>
</dbReference>
<evidence type="ECO:0000313" key="18">
    <source>
        <dbReference type="EMBL" id="EHP30304.1"/>
    </source>
</evidence>
<feature type="transmembrane region" description="Helical" evidence="16">
    <location>
        <begin position="436"/>
        <end position="460"/>
    </location>
</feature>
<feature type="binding site" evidence="14">
    <location>
        <begin position="47"/>
        <end position="51"/>
    </location>
    <ligand>
        <name>GTP</name>
        <dbReference type="ChEBI" id="CHEBI:37565"/>
        <label>1</label>
    </ligand>
</feature>
<feature type="binding site" evidence="15">
    <location>
        <position position="34"/>
    </location>
    <ligand>
        <name>Mg(2+)</name>
        <dbReference type="ChEBI" id="CHEBI:18420"/>
        <label>2</label>
    </ligand>
</feature>
<keyword evidence="6 14" id="KW-0547">Nucleotide-binding</keyword>
<dbReference type="OrthoDB" id="9809127at2"/>
<gene>
    <name evidence="18" type="primary">feoB</name>
    <name evidence="18" type="ORF">SMGD1_1781</name>
</gene>
<evidence type="ECO:0000259" key="17">
    <source>
        <dbReference type="PROSITE" id="PS51711"/>
    </source>
</evidence>
<keyword evidence="11 16" id="KW-0472">Membrane</keyword>
<dbReference type="InterPro" id="IPR005225">
    <property type="entry name" value="Small_GTP-bd"/>
</dbReference>
<reference evidence="18 19" key="1">
    <citation type="journal article" date="2012" name="Proc. Natl. Acad. Sci. U.S.A.">
        <title>Genome and physiology of a model Epsilonproteobacterium responsible for sulfide detoxification in marine oxygen depletion zones.</title>
        <authorList>
            <person name="Grote J."/>
            <person name="Schott T."/>
            <person name="Bruckner C.G."/>
            <person name="Glockner F.O."/>
            <person name="Jost G."/>
            <person name="Teeling H."/>
            <person name="Labrenz M."/>
            <person name="Jurgens K."/>
        </authorList>
    </citation>
    <scope>NUCLEOTIDE SEQUENCE [LARGE SCALE GENOMIC DNA]</scope>
    <source>
        <strain evidence="18 19">GD1</strain>
    </source>
</reference>
<evidence type="ECO:0000256" key="5">
    <source>
        <dbReference type="ARBA" id="ARBA00022692"/>
    </source>
</evidence>
<accession>B6BIF0</accession>